<evidence type="ECO:0000259" key="10">
    <source>
        <dbReference type="Pfam" id="PF00394"/>
    </source>
</evidence>
<dbReference type="STRING" id="35608.A0A2U1NTV5"/>
<gene>
    <name evidence="11" type="ORF">CTI12_AA227560</name>
</gene>
<evidence type="ECO:0000256" key="7">
    <source>
        <dbReference type="ARBA" id="ARBA00023002"/>
    </source>
</evidence>
<evidence type="ECO:0000313" key="12">
    <source>
        <dbReference type="Proteomes" id="UP000245207"/>
    </source>
</evidence>
<evidence type="ECO:0000256" key="5">
    <source>
        <dbReference type="ARBA" id="ARBA00022525"/>
    </source>
</evidence>
<dbReference type="GO" id="GO:0052716">
    <property type="term" value="F:hydroquinone:oxygen oxidoreductase activity"/>
    <property type="evidence" value="ECO:0007669"/>
    <property type="project" value="UniProtKB-EC"/>
</dbReference>
<evidence type="ECO:0000256" key="8">
    <source>
        <dbReference type="ARBA" id="ARBA00023008"/>
    </source>
</evidence>
<dbReference type="InterPro" id="IPR008972">
    <property type="entry name" value="Cupredoxin"/>
</dbReference>
<feature type="domain" description="Plastocyanin-like" evidence="10">
    <location>
        <begin position="32"/>
        <end position="135"/>
    </location>
</feature>
<keyword evidence="7" id="KW-0560">Oxidoreductase</keyword>
<reference evidence="11 12" key="1">
    <citation type="journal article" date="2018" name="Mol. Plant">
        <title>The genome of Artemisia annua provides insight into the evolution of Asteraceae family and artemisinin biosynthesis.</title>
        <authorList>
            <person name="Shen Q."/>
            <person name="Zhang L."/>
            <person name="Liao Z."/>
            <person name="Wang S."/>
            <person name="Yan T."/>
            <person name="Shi P."/>
            <person name="Liu M."/>
            <person name="Fu X."/>
            <person name="Pan Q."/>
            <person name="Wang Y."/>
            <person name="Lv Z."/>
            <person name="Lu X."/>
            <person name="Zhang F."/>
            <person name="Jiang W."/>
            <person name="Ma Y."/>
            <person name="Chen M."/>
            <person name="Hao X."/>
            <person name="Li L."/>
            <person name="Tang Y."/>
            <person name="Lv G."/>
            <person name="Zhou Y."/>
            <person name="Sun X."/>
            <person name="Brodelius P.E."/>
            <person name="Rose J.K.C."/>
            <person name="Tang K."/>
        </authorList>
    </citation>
    <scope>NUCLEOTIDE SEQUENCE [LARGE SCALE GENOMIC DNA]</scope>
    <source>
        <strain evidence="12">cv. Huhao1</strain>
        <tissue evidence="11">Leaf</tissue>
    </source>
</reference>
<accession>A0A2U1NTV5</accession>
<comment type="subcellular location">
    <subcellularLocation>
        <location evidence="2">Secreted</location>
        <location evidence="2">Extracellular space</location>
        <location evidence="2">Apoplast</location>
    </subcellularLocation>
</comment>
<evidence type="ECO:0000256" key="3">
    <source>
        <dbReference type="ARBA" id="ARBA00012297"/>
    </source>
</evidence>
<keyword evidence="12" id="KW-1185">Reference proteome</keyword>
<organism evidence="11 12">
    <name type="scientific">Artemisia annua</name>
    <name type="common">Sweet wormwood</name>
    <dbReference type="NCBI Taxonomy" id="35608"/>
    <lineage>
        <taxon>Eukaryota</taxon>
        <taxon>Viridiplantae</taxon>
        <taxon>Streptophyta</taxon>
        <taxon>Embryophyta</taxon>
        <taxon>Tracheophyta</taxon>
        <taxon>Spermatophyta</taxon>
        <taxon>Magnoliopsida</taxon>
        <taxon>eudicotyledons</taxon>
        <taxon>Gunneridae</taxon>
        <taxon>Pentapetalae</taxon>
        <taxon>asterids</taxon>
        <taxon>campanulids</taxon>
        <taxon>Asterales</taxon>
        <taxon>Asteraceae</taxon>
        <taxon>Asteroideae</taxon>
        <taxon>Anthemideae</taxon>
        <taxon>Artemisiinae</taxon>
        <taxon>Artemisia</taxon>
    </lineage>
</organism>
<keyword evidence="4" id="KW-0052">Apoplast</keyword>
<dbReference type="Pfam" id="PF00394">
    <property type="entry name" value="Cu-oxidase"/>
    <property type="match status" value="1"/>
</dbReference>
<comment type="caution">
    <text evidence="11">The sequence shown here is derived from an EMBL/GenBank/DDBJ whole genome shotgun (WGS) entry which is preliminary data.</text>
</comment>
<keyword evidence="5" id="KW-0964">Secreted</keyword>
<dbReference type="AlphaFoldDB" id="A0A2U1NTV5"/>
<proteinExistence type="predicted"/>
<evidence type="ECO:0000256" key="6">
    <source>
        <dbReference type="ARBA" id="ARBA00022737"/>
    </source>
</evidence>
<sequence>MFSFCLLDRTTQINTTKVLPRRFVPRRTVPRSGAAPNISDAITIKGQPGDLFRCSSQGTTKLTVNKGDTVLLRVINASLNQQLFFSIANHKLTVVATDAAYTKQFTTNVIMVGPGQTTNILLTSDRQPGRYSWLQEHMQLLKMPHMTTEPPQLS</sequence>
<dbReference type="PANTHER" id="PTHR11709:SF446">
    <property type="entry name" value="LACCASE"/>
    <property type="match status" value="1"/>
</dbReference>
<evidence type="ECO:0000256" key="1">
    <source>
        <dbReference type="ARBA" id="ARBA00000349"/>
    </source>
</evidence>
<evidence type="ECO:0000256" key="2">
    <source>
        <dbReference type="ARBA" id="ARBA00004271"/>
    </source>
</evidence>
<dbReference type="GO" id="GO:0046274">
    <property type="term" value="P:lignin catabolic process"/>
    <property type="evidence" value="ECO:0007669"/>
    <property type="project" value="UniProtKB-KW"/>
</dbReference>
<dbReference type="InterPro" id="IPR001117">
    <property type="entry name" value="Cu-oxidase_2nd"/>
</dbReference>
<dbReference type="OrthoDB" id="1734758at2759"/>
<dbReference type="EC" id="1.10.3.2" evidence="3"/>
<dbReference type="PANTHER" id="PTHR11709">
    <property type="entry name" value="MULTI-COPPER OXIDASE"/>
    <property type="match status" value="1"/>
</dbReference>
<keyword evidence="8" id="KW-0186">Copper</keyword>
<dbReference type="SUPFAM" id="SSF49503">
    <property type="entry name" value="Cupredoxins"/>
    <property type="match status" value="1"/>
</dbReference>
<dbReference type="InterPro" id="IPR045087">
    <property type="entry name" value="Cu-oxidase_fam"/>
</dbReference>
<comment type="catalytic activity">
    <reaction evidence="1">
        <text>4 hydroquinone + O2 = 4 benzosemiquinone + 2 H2O</text>
        <dbReference type="Rhea" id="RHEA:11276"/>
        <dbReference type="ChEBI" id="CHEBI:15377"/>
        <dbReference type="ChEBI" id="CHEBI:15379"/>
        <dbReference type="ChEBI" id="CHEBI:17594"/>
        <dbReference type="ChEBI" id="CHEBI:17977"/>
        <dbReference type="EC" id="1.10.3.2"/>
    </reaction>
</comment>
<dbReference type="GO" id="GO:0048046">
    <property type="term" value="C:apoplast"/>
    <property type="evidence" value="ECO:0007669"/>
    <property type="project" value="UniProtKB-SubCell"/>
</dbReference>
<keyword evidence="9" id="KW-0439">Lignin degradation</keyword>
<dbReference type="CDD" id="cd13875">
    <property type="entry name" value="CuRO_2_LCC_plant"/>
    <property type="match status" value="1"/>
</dbReference>
<keyword evidence="6" id="KW-0677">Repeat</keyword>
<name>A0A2U1NTV5_ARTAN</name>
<evidence type="ECO:0000256" key="9">
    <source>
        <dbReference type="ARBA" id="ARBA00023185"/>
    </source>
</evidence>
<dbReference type="InterPro" id="IPR034285">
    <property type="entry name" value="CuRO_2_LCC"/>
</dbReference>
<protein>
    <recommendedName>
        <fullName evidence="3">laccase</fullName>
        <ecNumber evidence="3">1.10.3.2</ecNumber>
    </recommendedName>
</protein>
<evidence type="ECO:0000313" key="11">
    <source>
        <dbReference type="EMBL" id="PWA76949.1"/>
    </source>
</evidence>
<dbReference type="Gene3D" id="2.60.40.420">
    <property type="entry name" value="Cupredoxins - blue copper proteins"/>
    <property type="match status" value="1"/>
</dbReference>
<dbReference type="Proteomes" id="UP000245207">
    <property type="component" value="Unassembled WGS sequence"/>
</dbReference>
<dbReference type="EMBL" id="PKPP01002198">
    <property type="protein sequence ID" value="PWA76949.1"/>
    <property type="molecule type" value="Genomic_DNA"/>
</dbReference>
<evidence type="ECO:0000256" key="4">
    <source>
        <dbReference type="ARBA" id="ARBA00022523"/>
    </source>
</evidence>